<evidence type="ECO:0000313" key="2">
    <source>
        <dbReference type="EMBL" id="TFU51861.1"/>
    </source>
</evidence>
<evidence type="ECO:0000313" key="4">
    <source>
        <dbReference type="Proteomes" id="UP000491181"/>
    </source>
</evidence>
<dbReference type="EMBL" id="BLLS01000158">
    <property type="protein sequence ID" value="GFH88110.1"/>
    <property type="molecule type" value="Genomic_DNA"/>
</dbReference>
<dbReference type="Proteomes" id="UP000491181">
    <property type="component" value="Unassembled WGS sequence"/>
</dbReference>
<proteinExistence type="predicted"/>
<dbReference type="OrthoDB" id="9785181at2"/>
<name>A0A7J0A7H0_9BACE</name>
<protein>
    <submittedName>
        <fullName evidence="1">Uncharacterized protein</fullName>
    </submittedName>
</protein>
<accession>A0A7J0A7H0</accession>
<gene>
    <name evidence="2" type="ORF">E4T97_03290</name>
    <name evidence="1" type="ORF">IMSAGC001_03551</name>
</gene>
<reference evidence="2 3" key="1">
    <citation type="submission" date="2019-03" db="EMBL/GenBank/DDBJ databases">
        <title>Diversity of the mouse oral microbiome.</title>
        <authorList>
            <person name="Joseph S."/>
            <person name="Aduse-Opoku J."/>
            <person name="Curtis M."/>
            <person name="Wade W."/>
            <person name="Hashim A."/>
        </authorList>
    </citation>
    <scope>NUCLEOTIDE SEQUENCE [LARGE SCALE GENOMIC DNA]</scope>
    <source>
        <strain evidence="2 3">P2318</strain>
    </source>
</reference>
<dbReference type="RefSeq" id="WP_135035716.1">
    <property type="nucleotide sequence ID" value="NZ_BLLS01000158.1"/>
</dbReference>
<dbReference type="Proteomes" id="UP000298073">
    <property type="component" value="Unassembled WGS sequence"/>
</dbReference>
<evidence type="ECO:0000313" key="3">
    <source>
        <dbReference type="Proteomes" id="UP000298073"/>
    </source>
</evidence>
<reference evidence="1 4" key="2">
    <citation type="journal article" date="2020" name="Microbiome">
        <title>Single-cell genomics of uncultured bacteria reveals dietary fiber responders in the mouse gut microbiota.</title>
        <authorList>
            <person name="Chijiiwa R."/>
            <person name="Hosokawa M."/>
            <person name="Kogawa M."/>
            <person name="Nishikawa Y."/>
            <person name="Ide K."/>
            <person name="Sakanashi C."/>
            <person name="Takahashi K."/>
            <person name="Takeyama H."/>
        </authorList>
    </citation>
    <scope>NUCLEOTIDE SEQUENCE [LARGE SCALE GENOMIC DNA]</scope>
    <source>
        <strain evidence="1">IMSAGC_001</strain>
    </source>
</reference>
<evidence type="ECO:0000313" key="1">
    <source>
        <dbReference type="EMBL" id="GFH88110.1"/>
    </source>
</evidence>
<dbReference type="EMBL" id="SPPV01000004">
    <property type="protein sequence ID" value="TFU51861.1"/>
    <property type="molecule type" value="Genomic_DNA"/>
</dbReference>
<comment type="caution">
    <text evidence="1">The sequence shown here is derived from an EMBL/GenBank/DDBJ whole genome shotgun (WGS) entry which is preliminary data.</text>
</comment>
<sequence length="171" mass="20402">MNMISNNEFLQSVLESAAWKKISESETLSMEILEKYQDKLDWDEISENGNILWTVDGVKKFSRRINWAEFSYRCPDAFICEATLREFRDKWDWKRISDRDVVYNNWALLDKFADNIDWASVITNWNIEKPEEFLNKFQSRIPMAKLQDSRLWDAMVEKRTKQLMSDVIGAK</sequence>
<dbReference type="AlphaFoldDB" id="A0A7J0A7H0"/>
<organism evidence="1 4">
    <name type="scientific">Bacteroides acidifaciens</name>
    <dbReference type="NCBI Taxonomy" id="85831"/>
    <lineage>
        <taxon>Bacteria</taxon>
        <taxon>Pseudomonadati</taxon>
        <taxon>Bacteroidota</taxon>
        <taxon>Bacteroidia</taxon>
        <taxon>Bacteroidales</taxon>
        <taxon>Bacteroidaceae</taxon>
        <taxon>Bacteroides</taxon>
    </lineage>
</organism>